<evidence type="ECO:0000256" key="5">
    <source>
        <dbReference type="ARBA" id="ARBA00022692"/>
    </source>
</evidence>
<dbReference type="RefSeq" id="WP_369601375.1">
    <property type="nucleotide sequence ID" value="NZ_CP154858.1"/>
</dbReference>
<dbReference type="Gene3D" id="1.20.1720.10">
    <property type="entry name" value="Multidrug resistance protein D"/>
    <property type="match status" value="1"/>
</dbReference>
<dbReference type="Pfam" id="PF07690">
    <property type="entry name" value="MFS_1"/>
    <property type="match status" value="1"/>
</dbReference>
<comment type="similarity">
    <text evidence="2">Belongs to the major facilitator superfamily. EmrB family.</text>
</comment>
<dbReference type="PROSITE" id="PS50850">
    <property type="entry name" value="MFS"/>
    <property type="match status" value="1"/>
</dbReference>
<dbReference type="PANTHER" id="PTHR42718">
    <property type="entry name" value="MAJOR FACILITATOR SUPERFAMILY MULTIDRUG TRANSPORTER MFSC"/>
    <property type="match status" value="1"/>
</dbReference>
<evidence type="ECO:0000256" key="8">
    <source>
        <dbReference type="SAM" id="Phobius"/>
    </source>
</evidence>
<dbReference type="PRINTS" id="PR01036">
    <property type="entry name" value="TCRTETB"/>
</dbReference>
<dbReference type="KEGG" id="tcd:AAIA72_16450"/>
<dbReference type="InterPro" id="IPR004638">
    <property type="entry name" value="EmrB-like"/>
</dbReference>
<feature type="transmembrane region" description="Helical" evidence="8">
    <location>
        <begin position="134"/>
        <end position="155"/>
    </location>
</feature>
<feature type="transmembrane region" description="Helical" evidence="8">
    <location>
        <begin position="267"/>
        <end position="290"/>
    </location>
</feature>
<feature type="transmembrane region" description="Helical" evidence="8">
    <location>
        <begin position="398"/>
        <end position="417"/>
    </location>
</feature>
<gene>
    <name evidence="10" type="ORF">AAIA72_16450</name>
</gene>
<evidence type="ECO:0000256" key="7">
    <source>
        <dbReference type="ARBA" id="ARBA00023136"/>
    </source>
</evidence>
<feature type="domain" description="Major facilitator superfamily (MFS) profile" evidence="9">
    <location>
        <begin position="9"/>
        <end position="500"/>
    </location>
</feature>
<evidence type="ECO:0000256" key="2">
    <source>
        <dbReference type="ARBA" id="ARBA00008537"/>
    </source>
</evidence>
<keyword evidence="4" id="KW-1003">Cell membrane</keyword>
<accession>A0AB39UX12</accession>
<evidence type="ECO:0000256" key="3">
    <source>
        <dbReference type="ARBA" id="ARBA00022448"/>
    </source>
</evidence>
<feature type="transmembrane region" description="Helical" evidence="8">
    <location>
        <begin position="364"/>
        <end position="386"/>
    </location>
</feature>
<evidence type="ECO:0000256" key="1">
    <source>
        <dbReference type="ARBA" id="ARBA00004651"/>
    </source>
</evidence>
<feature type="transmembrane region" description="Helical" evidence="8">
    <location>
        <begin position="161"/>
        <end position="179"/>
    </location>
</feature>
<keyword evidence="5 8" id="KW-0812">Transmembrane</keyword>
<dbReference type="InterPro" id="IPR011701">
    <property type="entry name" value="MFS"/>
</dbReference>
<evidence type="ECO:0000256" key="6">
    <source>
        <dbReference type="ARBA" id="ARBA00022989"/>
    </source>
</evidence>
<proteinExistence type="inferred from homology"/>
<dbReference type="EMBL" id="CP154858">
    <property type="protein sequence ID" value="XDT72365.1"/>
    <property type="molecule type" value="Genomic_DNA"/>
</dbReference>
<keyword evidence="3" id="KW-0813">Transport</keyword>
<keyword evidence="7 8" id="KW-0472">Membrane</keyword>
<feature type="transmembrane region" description="Helical" evidence="8">
    <location>
        <begin position="471"/>
        <end position="491"/>
    </location>
</feature>
<organism evidence="10">
    <name type="scientific">Thermohahella caldifontis</name>
    <dbReference type="NCBI Taxonomy" id="3142973"/>
    <lineage>
        <taxon>Bacteria</taxon>
        <taxon>Pseudomonadati</taxon>
        <taxon>Pseudomonadota</taxon>
        <taxon>Gammaproteobacteria</taxon>
        <taxon>Oceanospirillales</taxon>
        <taxon>Hahellaceae</taxon>
        <taxon>Thermohahella</taxon>
    </lineage>
</organism>
<feature type="transmembrane region" description="Helical" evidence="8">
    <location>
        <begin position="47"/>
        <end position="66"/>
    </location>
</feature>
<feature type="transmembrane region" description="Helical" evidence="8">
    <location>
        <begin position="199"/>
        <end position="216"/>
    </location>
</feature>
<comment type="subcellular location">
    <subcellularLocation>
        <location evidence="1">Cell membrane</location>
        <topology evidence="1">Multi-pass membrane protein</topology>
    </subcellularLocation>
</comment>
<evidence type="ECO:0000256" key="4">
    <source>
        <dbReference type="ARBA" id="ARBA00022475"/>
    </source>
</evidence>
<evidence type="ECO:0000259" key="9">
    <source>
        <dbReference type="PROSITE" id="PS50850"/>
    </source>
</evidence>
<dbReference type="SUPFAM" id="SSF103473">
    <property type="entry name" value="MFS general substrate transporter"/>
    <property type="match status" value="1"/>
</dbReference>
<sequence length="507" mass="54665">MTRTNPWFIAPLVALAAFMEVLDISIANVSLQHIAGNLGASPEESTWILTAYLITNAIALPVSGWMSEYFGRTRFFNACILGFTVASLACGTATSLEALILFRTIQGLTGGALQPVSQAILADVFPPSKHGMAFAIYGIAVVAAPAIGPTLGGWITDTYSWHWIFLINVPVGLVLLMLLKRYLPADDAPEAHTRKPVDYIGFGLIATGLGALQWVLDRGQTEDWFNSDVIVGMTLLCIVATGYYIARALDQEAPIIDLSLFRYRNYALANLVMFILGAVLMGSTAMLPLFMQMLLGYTALDAGLVLSPGGLAIMVMMPVVGRLSSKLDLRALITAGLLCSAAALWTLGNLTLSISHEQLVWLRVWQAAGLAFLFIPTTTIGFSGLPPGATNQASAMMAFMRNLGGAVGIAVLVTFLTRITDMDRVIFVAHSDPASPRWQLYYQHLLELTGSPERALRLADLRWTAQGQLDAFSTGFRGLALLFLALIPAIWRVRRLPPAAQGPAGAH</sequence>
<reference evidence="10" key="1">
    <citation type="submission" date="2024-05" db="EMBL/GenBank/DDBJ databases">
        <title>Genome sequencing of novel strain.</title>
        <authorList>
            <person name="Ganbat D."/>
            <person name="Ganbat S."/>
            <person name="Lee S.-J."/>
        </authorList>
    </citation>
    <scope>NUCLEOTIDE SEQUENCE</scope>
    <source>
        <strain evidence="10">SMD15-11</strain>
    </source>
</reference>
<protein>
    <submittedName>
        <fullName evidence="10">DHA2 family efflux MFS transporter permease subunit</fullName>
    </submittedName>
</protein>
<dbReference type="CDD" id="cd17503">
    <property type="entry name" value="MFS_LmrB_MDR_like"/>
    <property type="match status" value="1"/>
</dbReference>
<keyword evidence="6 8" id="KW-1133">Transmembrane helix</keyword>
<dbReference type="GO" id="GO:0022857">
    <property type="term" value="F:transmembrane transporter activity"/>
    <property type="evidence" value="ECO:0007669"/>
    <property type="project" value="InterPro"/>
</dbReference>
<dbReference type="PANTHER" id="PTHR42718:SF9">
    <property type="entry name" value="MAJOR FACILITATOR SUPERFAMILY MULTIDRUG TRANSPORTER MFSC"/>
    <property type="match status" value="1"/>
</dbReference>
<dbReference type="InterPro" id="IPR020846">
    <property type="entry name" value="MFS_dom"/>
</dbReference>
<feature type="transmembrane region" description="Helical" evidence="8">
    <location>
        <begin position="332"/>
        <end position="352"/>
    </location>
</feature>
<dbReference type="GO" id="GO:0005886">
    <property type="term" value="C:plasma membrane"/>
    <property type="evidence" value="ECO:0007669"/>
    <property type="project" value="UniProtKB-SubCell"/>
</dbReference>
<feature type="transmembrane region" description="Helical" evidence="8">
    <location>
        <begin position="228"/>
        <end position="246"/>
    </location>
</feature>
<feature type="transmembrane region" description="Helical" evidence="8">
    <location>
        <begin position="75"/>
        <end position="94"/>
    </location>
</feature>
<name>A0AB39UX12_9GAMM</name>
<feature type="transmembrane region" description="Helical" evidence="8">
    <location>
        <begin position="302"/>
        <end position="320"/>
    </location>
</feature>
<dbReference type="InterPro" id="IPR036259">
    <property type="entry name" value="MFS_trans_sf"/>
</dbReference>
<dbReference type="NCBIfam" id="TIGR00711">
    <property type="entry name" value="efflux_EmrB"/>
    <property type="match status" value="1"/>
</dbReference>
<evidence type="ECO:0000313" key="10">
    <source>
        <dbReference type="EMBL" id="XDT72365.1"/>
    </source>
</evidence>
<dbReference type="Gene3D" id="1.20.1250.20">
    <property type="entry name" value="MFS general substrate transporter like domains"/>
    <property type="match status" value="1"/>
</dbReference>
<dbReference type="AlphaFoldDB" id="A0AB39UX12"/>